<protein>
    <submittedName>
        <fullName evidence="1">Uncharacterized protein</fullName>
    </submittedName>
</protein>
<gene>
    <name evidence="1" type="ORF">ENV02_00970</name>
</gene>
<comment type="caution">
    <text evidence="1">The sequence shown here is derived from an EMBL/GenBank/DDBJ whole genome shotgun (WGS) entry which is preliminary data.</text>
</comment>
<name>A0A7J3QD01_9CREN</name>
<dbReference type="AlphaFoldDB" id="A0A7J3QD01"/>
<organism evidence="1">
    <name type="scientific">Ignisphaera aggregans</name>
    <dbReference type="NCBI Taxonomy" id="334771"/>
    <lineage>
        <taxon>Archaea</taxon>
        <taxon>Thermoproteota</taxon>
        <taxon>Thermoprotei</taxon>
        <taxon>Desulfurococcales</taxon>
        <taxon>Desulfurococcaceae</taxon>
        <taxon>Ignisphaera</taxon>
    </lineage>
</organism>
<evidence type="ECO:0000313" key="1">
    <source>
        <dbReference type="EMBL" id="HGV66375.1"/>
    </source>
</evidence>
<proteinExistence type="predicted"/>
<accession>A0A7J3QD01</accession>
<reference evidence="1" key="1">
    <citation type="journal article" date="2020" name="mSystems">
        <title>Genome- and Community-Level Interaction Insights into Carbon Utilization and Element Cycling Functions of Hydrothermarchaeota in Hydrothermal Sediment.</title>
        <authorList>
            <person name="Zhou Z."/>
            <person name="Liu Y."/>
            <person name="Xu W."/>
            <person name="Pan J."/>
            <person name="Luo Z.H."/>
            <person name="Li M."/>
        </authorList>
    </citation>
    <scope>NUCLEOTIDE SEQUENCE [LARGE SCALE GENOMIC DNA]</scope>
    <source>
        <strain evidence="1">SpSt-721</strain>
    </source>
</reference>
<dbReference type="EMBL" id="DTET01000052">
    <property type="protein sequence ID" value="HGV66375.1"/>
    <property type="molecule type" value="Genomic_DNA"/>
</dbReference>
<sequence>MVIAISKLIVALDLVKNISEKCQDVDTFIDIGKAFLYARYSYADDYKILALLKTLCPCIKDVVYNL</sequence>